<reference evidence="1" key="1">
    <citation type="journal article" date="2015" name="Nature">
        <title>Complex archaea that bridge the gap between prokaryotes and eukaryotes.</title>
        <authorList>
            <person name="Spang A."/>
            <person name="Saw J.H."/>
            <person name="Jorgensen S.L."/>
            <person name="Zaremba-Niedzwiedzka K."/>
            <person name="Martijn J."/>
            <person name="Lind A.E."/>
            <person name="van Eijk R."/>
            <person name="Schleper C."/>
            <person name="Guy L."/>
            <person name="Ettema T.J."/>
        </authorList>
    </citation>
    <scope>NUCLEOTIDE SEQUENCE</scope>
</reference>
<sequence length="31" mass="3321">MVRAPLDSAETAFFQVLSGHGKTAELEDGDK</sequence>
<proteinExistence type="predicted"/>
<comment type="caution">
    <text evidence="1">The sequence shown here is derived from an EMBL/GenBank/DDBJ whole genome shotgun (WGS) entry which is preliminary data.</text>
</comment>
<organism evidence="1">
    <name type="scientific">marine sediment metagenome</name>
    <dbReference type="NCBI Taxonomy" id="412755"/>
    <lineage>
        <taxon>unclassified sequences</taxon>
        <taxon>metagenomes</taxon>
        <taxon>ecological metagenomes</taxon>
    </lineage>
</organism>
<protein>
    <submittedName>
        <fullName evidence="1">Uncharacterized protein</fullName>
    </submittedName>
</protein>
<dbReference type="EMBL" id="LAZR01031123">
    <property type="protein sequence ID" value="KKL54653.1"/>
    <property type="molecule type" value="Genomic_DNA"/>
</dbReference>
<gene>
    <name evidence="1" type="ORF">LCGC14_2263280</name>
</gene>
<name>A0A0F9CZ25_9ZZZZ</name>
<evidence type="ECO:0000313" key="1">
    <source>
        <dbReference type="EMBL" id="KKL54653.1"/>
    </source>
</evidence>
<dbReference type="AlphaFoldDB" id="A0A0F9CZ25"/>
<feature type="non-terminal residue" evidence="1">
    <location>
        <position position="31"/>
    </location>
</feature>
<accession>A0A0F9CZ25</accession>